<dbReference type="AlphaFoldDB" id="A0AAD1F6C1"/>
<name>A0AAD1F6C1_PREIN</name>
<evidence type="ECO:0000313" key="2">
    <source>
        <dbReference type="Proteomes" id="UP000067008"/>
    </source>
</evidence>
<gene>
    <name evidence="1" type="ORF">PI172_0301</name>
</gene>
<proteinExistence type="predicted"/>
<sequence>MYDLLDFLIPIRWAHGNFATWLHNLLFTFASKSVTKHKKR</sequence>
<protein>
    <submittedName>
        <fullName evidence="1">Uncharacterized protein</fullName>
    </submittedName>
</protein>
<evidence type="ECO:0000313" key="1">
    <source>
        <dbReference type="EMBL" id="BAR95029.1"/>
    </source>
</evidence>
<reference evidence="1 2" key="1">
    <citation type="submission" date="2015-07" db="EMBL/GenBank/DDBJ databases">
        <title>Complete genome sequence of Prevotella intermedia strain 17-2.</title>
        <authorList>
            <person name="Nambu T."/>
        </authorList>
    </citation>
    <scope>NUCLEOTIDE SEQUENCE [LARGE SCALE GENOMIC DNA]</scope>
    <source>
        <strain evidence="1 2">17-2</strain>
    </source>
</reference>
<dbReference type="EMBL" id="AP014925">
    <property type="protein sequence ID" value="BAR95029.1"/>
    <property type="molecule type" value="Genomic_DNA"/>
</dbReference>
<organism evidence="1 2">
    <name type="scientific">Prevotella intermedia</name>
    <dbReference type="NCBI Taxonomy" id="28131"/>
    <lineage>
        <taxon>Bacteria</taxon>
        <taxon>Pseudomonadati</taxon>
        <taxon>Bacteroidota</taxon>
        <taxon>Bacteroidia</taxon>
        <taxon>Bacteroidales</taxon>
        <taxon>Prevotellaceae</taxon>
        <taxon>Prevotella</taxon>
    </lineage>
</organism>
<accession>A0AAD1F6C1</accession>
<dbReference type="Proteomes" id="UP000067008">
    <property type="component" value="Chromosome 2"/>
</dbReference>